<dbReference type="NCBIfam" id="TIGR02937">
    <property type="entry name" value="sigma70-ECF"/>
    <property type="match status" value="1"/>
</dbReference>
<proteinExistence type="inferred from homology"/>
<gene>
    <name evidence="8" type="ORF">BZB76_1002</name>
</gene>
<dbReference type="InterPro" id="IPR013325">
    <property type="entry name" value="RNA_pol_sigma_r2"/>
</dbReference>
<feature type="region of interest" description="Disordered" evidence="5">
    <location>
        <begin position="194"/>
        <end position="260"/>
    </location>
</feature>
<evidence type="ECO:0000256" key="3">
    <source>
        <dbReference type="ARBA" id="ARBA00023082"/>
    </source>
</evidence>
<dbReference type="Gene3D" id="1.10.1740.10">
    <property type="match status" value="1"/>
</dbReference>
<accession>A0A495QZ88</accession>
<dbReference type="RefSeq" id="WP_121433035.1">
    <property type="nucleotide sequence ID" value="NZ_RBWU01000001.1"/>
</dbReference>
<dbReference type="AlphaFoldDB" id="A0A495QZ88"/>
<keyword evidence="9" id="KW-1185">Reference proteome</keyword>
<dbReference type="OrthoDB" id="3453271at2"/>
<dbReference type="GO" id="GO:0003677">
    <property type="term" value="F:DNA binding"/>
    <property type="evidence" value="ECO:0007669"/>
    <property type="project" value="InterPro"/>
</dbReference>
<dbReference type="EMBL" id="RBWU01000001">
    <property type="protein sequence ID" value="RKS79531.1"/>
    <property type="molecule type" value="Genomic_DNA"/>
</dbReference>
<dbReference type="GO" id="GO:0006352">
    <property type="term" value="P:DNA-templated transcription initiation"/>
    <property type="evidence" value="ECO:0007669"/>
    <property type="project" value="InterPro"/>
</dbReference>
<dbReference type="Pfam" id="PF04542">
    <property type="entry name" value="Sigma70_r2"/>
    <property type="match status" value="1"/>
</dbReference>
<dbReference type="Gene3D" id="1.10.10.10">
    <property type="entry name" value="Winged helix-like DNA-binding domain superfamily/Winged helix DNA-binding domain"/>
    <property type="match status" value="1"/>
</dbReference>
<evidence type="ECO:0000313" key="8">
    <source>
        <dbReference type="EMBL" id="RKS79531.1"/>
    </source>
</evidence>
<feature type="compositionally biased region" description="Polar residues" evidence="5">
    <location>
        <begin position="375"/>
        <end position="386"/>
    </location>
</feature>
<dbReference type="GO" id="GO:0016987">
    <property type="term" value="F:sigma factor activity"/>
    <property type="evidence" value="ECO:0007669"/>
    <property type="project" value="UniProtKB-KW"/>
</dbReference>
<comment type="caution">
    <text evidence="8">The sequence shown here is derived from an EMBL/GenBank/DDBJ whole genome shotgun (WGS) entry which is preliminary data.</text>
</comment>
<dbReference type="Pfam" id="PF08281">
    <property type="entry name" value="Sigma70_r4_2"/>
    <property type="match status" value="1"/>
</dbReference>
<feature type="compositionally biased region" description="Low complexity" evidence="5">
    <location>
        <begin position="426"/>
        <end position="436"/>
    </location>
</feature>
<dbReference type="InterPro" id="IPR039425">
    <property type="entry name" value="RNA_pol_sigma-70-like"/>
</dbReference>
<keyword evidence="4" id="KW-0804">Transcription</keyword>
<evidence type="ECO:0000256" key="5">
    <source>
        <dbReference type="SAM" id="MobiDB-lite"/>
    </source>
</evidence>
<dbReference type="SUPFAM" id="SSF88659">
    <property type="entry name" value="Sigma3 and sigma4 domains of RNA polymerase sigma factors"/>
    <property type="match status" value="1"/>
</dbReference>
<protein>
    <submittedName>
        <fullName evidence="8">RNA polymerase sigma factor (Sigma-70 family)</fullName>
    </submittedName>
</protein>
<comment type="similarity">
    <text evidence="1">Belongs to the sigma-70 factor family. ECF subfamily.</text>
</comment>
<evidence type="ECO:0000256" key="4">
    <source>
        <dbReference type="ARBA" id="ARBA00023163"/>
    </source>
</evidence>
<organism evidence="8 9">
    <name type="scientific">Actinomadura pelletieri DSM 43383</name>
    <dbReference type="NCBI Taxonomy" id="1120940"/>
    <lineage>
        <taxon>Bacteria</taxon>
        <taxon>Bacillati</taxon>
        <taxon>Actinomycetota</taxon>
        <taxon>Actinomycetes</taxon>
        <taxon>Streptosporangiales</taxon>
        <taxon>Thermomonosporaceae</taxon>
        <taxon>Actinomadura</taxon>
    </lineage>
</organism>
<keyword evidence="3" id="KW-0731">Sigma factor</keyword>
<feature type="region of interest" description="Disordered" evidence="5">
    <location>
        <begin position="366"/>
        <end position="453"/>
    </location>
</feature>
<feature type="compositionally biased region" description="Gly residues" evidence="5">
    <location>
        <begin position="398"/>
        <end position="413"/>
    </location>
</feature>
<evidence type="ECO:0000313" key="9">
    <source>
        <dbReference type="Proteomes" id="UP000274601"/>
    </source>
</evidence>
<feature type="compositionally biased region" description="Basic and acidic residues" evidence="5">
    <location>
        <begin position="203"/>
        <end position="212"/>
    </location>
</feature>
<dbReference type="PANTHER" id="PTHR43133:SF62">
    <property type="entry name" value="RNA POLYMERASE SIGMA FACTOR SIGZ"/>
    <property type="match status" value="1"/>
</dbReference>
<feature type="domain" description="RNA polymerase sigma-70 region 2" evidence="6">
    <location>
        <begin position="30"/>
        <end position="94"/>
    </location>
</feature>
<feature type="compositionally biased region" description="Pro residues" evidence="5">
    <location>
        <begin position="437"/>
        <end position="449"/>
    </location>
</feature>
<dbReference type="InterPro" id="IPR007627">
    <property type="entry name" value="RNA_pol_sigma70_r2"/>
</dbReference>
<feature type="compositionally biased region" description="Low complexity" evidence="5">
    <location>
        <begin position="214"/>
        <end position="223"/>
    </location>
</feature>
<evidence type="ECO:0000256" key="2">
    <source>
        <dbReference type="ARBA" id="ARBA00023015"/>
    </source>
</evidence>
<name>A0A495QZ88_9ACTN</name>
<sequence>MPRLSPYADASDRILVKGLHDGDDRALAALYDRYGERIYDYALSMSGDEKVAADIVHDTFIDACRRAPRMRDHLYLSSWLYGAARRRCIRRGRAKHLFWDRDAEFSDVPLLTDAEPDAPAPDWPPFDELHGLLRACLARLTPAEQEIMLLAFRHGLRPARLGATLGLSSRRAATRVRRGRANLETALRKEISRADRACASATKAEDVPEEPRSTAVAVLAARAPAKKEAEPPPATEPPGGRRPPDANEPPPTDPSTEQHVADCPACLRRSRVTTAALLSRAPAPVLPAALRHRVMHTATDPELAGYRADIAARGGTLTPSGLPSQPDVPSPFTKRWLFTGGAMAGALAAALIAVFSMGTGIDGDPLSWPPFRTDPQPSITHESPQDGTGHGRPAARAPGGGPEGGPGSAGPGGAPNRPGQSPVAPPSAEKPAENPSSPAPPSSDPPPARPGVLVVGPGKVELYGKKTADVFLSAKQGPVQWTVTSSTDNIVLSKTRGDMPENGETQVTLTLREALLRLPGRATLTFTDTAGDPHTIAVVWGASLL</sequence>
<evidence type="ECO:0000259" key="7">
    <source>
        <dbReference type="Pfam" id="PF08281"/>
    </source>
</evidence>
<dbReference type="InterPro" id="IPR013249">
    <property type="entry name" value="RNA_pol_sigma70_r4_t2"/>
</dbReference>
<dbReference type="InterPro" id="IPR036388">
    <property type="entry name" value="WH-like_DNA-bd_sf"/>
</dbReference>
<reference evidence="8 9" key="1">
    <citation type="submission" date="2018-10" db="EMBL/GenBank/DDBJ databases">
        <title>Genomic Encyclopedia of Archaeal and Bacterial Type Strains, Phase II (KMG-II): from individual species to whole genera.</title>
        <authorList>
            <person name="Goeker M."/>
        </authorList>
    </citation>
    <scope>NUCLEOTIDE SEQUENCE [LARGE SCALE GENOMIC DNA]</scope>
    <source>
        <strain evidence="8 9">DSM 43383</strain>
    </source>
</reference>
<dbReference type="Proteomes" id="UP000274601">
    <property type="component" value="Unassembled WGS sequence"/>
</dbReference>
<evidence type="ECO:0000256" key="1">
    <source>
        <dbReference type="ARBA" id="ARBA00010641"/>
    </source>
</evidence>
<dbReference type="InterPro" id="IPR014284">
    <property type="entry name" value="RNA_pol_sigma-70_dom"/>
</dbReference>
<feature type="domain" description="RNA polymerase sigma factor 70 region 4 type 2" evidence="7">
    <location>
        <begin position="132"/>
        <end position="183"/>
    </location>
</feature>
<evidence type="ECO:0000259" key="6">
    <source>
        <dbReference type="Pfam" id="PF04542"/>
    </source>
</evidence>
<dbReference type="SUPFAM" id="SSF88946">
    <property type="entry name" value="Sigma2 domain of RNA polymerase sigma factors"/>
    <property type="match status" value="1"/>
</dbReference>
<dbReference type="InterPro" id="IPR013324">
    <property type="entry name" value="RNA_pol_sigma_r3/r4-like"/>
</dbReference>
<dbReference type="PANTHER" id="PTHR43133">
    <property type="entry name" value="RNA POLYMERASE ECF-TYPE SIGMA FACTO"/>
    <property type="match status" value="1"/>
</dbReference>
<keyword evidence="2" id="KW-0805">Transcription regulation</keyword>